<dbReference type="PROSITE" id="PS51270">
    <property type="entry name" value="ZF_CTCHY"/>
    <property type="match status" value="1"/>
</dbReference>
<dbReference type="PANTHER" id="PTHR21319:SF53">
    <property type="entry name" value="RING FINGER AND CHY ZINC FINGER DOMAIN-CONTAINING PROTEIN 1"/>
    <property type="match status" value="1"/>
</dbReference>
<dbReference type="CTD" id="25898"/>
<feature type="compositionally biased region" description="Low complexity" evidence="5">
    <location>
        <begin position="301"/>
        <end position="339"/>
    </location>
</feature>
<dbReference type="GO" id="GO:0005634">
    <property type="term" value="C:nucleus"/>
    <property type="evidence" value="ECO:0007669"/>
    <property type="project" value="TreeGrafter"/>
</dbReference>
<name>A0A6P8YD87_THRPL</name>
<dbReference type="InParanoid" id="A0A6P8YD87"/>
<evidence type="ECO:0000256" key="1">
    <source>
        <dbReference type="ARBA" id="ARBA00022723"/>
    </source>
</evidence>
<dbReference type="InterPro" id="IPR001841">
    <property type="entry name" value="Znf_RING"/>
</dbReference>
<evidence type="ECO:0000256" key="4">
    <source>
        <dbReference type="PROSITE-ProRule" id="PRU00601"/>
    </source>
</evidence>
<dbReference type="Gene3D" id="3.30.40.10">
    <property type="entry name" value="Zinc/RING finger domain, C3HC4 (zinc finger)"/>
    <property type="match status" value="1"/>
</dbReference>
<dbReference type="CDD" id="cd16464">
    <property type="entry name" value="RING-H2_Pirh2-like"/>
    <property type="match status" value="1"/>
</dbReference>
<dbReference type="PANTHER" id="PTHR21319">
    <property type="entry name" value="RING FINGER AND CHY ZINC FINGER DOMAIN-CONTAINING PROTEIN 1"/>
    <property type="match status" value="1"/>
</dbReference>
<dbReference type="GeneID" id="117643088"/>
<dbReference type="SUPFAM" id="SSF161219">
    <property type="entry name" value="CHY zinc finger-like"/>
    <property type="match status" value="1"/>
</dbReference>
<feature type="domain" description="RING-type" evidence="6">
    <location>
        <begin position="148"/>
        <end position="191"/>
    </location>
</feature>
<protein>
    <submittedName>
        <fullName evidence="10">RING finger and CHY zinc finger domain-containing protein 1</fullName>
    </submittedName>
</protein>
<evidence type="ECO:0000256" key="5">
    <source>
        <dbReference type="SAM" id="MobiDB-lite"/>
    </source>
</evidence>
<dbReference type="SUPFAM" id="SSF57850">
    <property type="entry name" value="RING/U-box"/>
    <property type="match status" value="1"/>
</dbReference>
<dbReference type="FunCoup" id="A0A6P8YD87">
    <property type="interactions" value="1188"/>
</dbReference>
<dbReference type="AlphaFoldDB" id="A0A6P8YD87"/>
<dbReference type="Pfam" id="PF14599">
    <property type="entry name" value="zinc_ribbon_6"/>
    <property type="match status" value="1"/>
</dbReference>
<dbReference type="RefSeq" id="XP_034237643.1">
    <property type="nucleotide sequence ID" value="XM_034381752.1"/>
</dbReference>
<dbReference type="Gene3D" id="2.20.28.10">
    <property type="match status" value="1"/>
</dbReference>
<accession>A0A6P8YD87</accession>
<dbReference type="InterPro" id="IPR008913">
    <property type="entry name" value="Znf_CHY"/>
</dbReference>
<dbReference type="InterPro" id="IPR037274">
    <property type="entry name" value="Znf_CHY_sf"/>
</dbReference>
<dbReference type="Pfam" id="PF13639">
    <property type="entry name" value="zf-RING_2"/>
    <property type="match status" value="1"/>
</dbReference>
<keyword evidence="9" id="KW-1185">Reference proteome</keyword>
<evidence type="ECO:0000313" key="10">
    <source>
        <dbReference type="RefSeq" id="XP_034237643.1"/>
    </source>
</evidence>
<dbReference type="KEGG" id="tpal:117643088"/>
<evidence type="ECO:0000256" key="2">
    <source>
        <dbReference type="ARBA" id="ARBA00022771"/>
    </source>
</evidence>
<dbReference type="OrthoDB" id="411372at2759"/>
<dbReference type="GO" id="GO:0008270">
    <property type="term" value="F:zinc ion binding"/>
    <property type="evidence" value="ECO:0007669"/>
    <property type="project" value="UniProtKB-KW"/>
</dbReference>
<keyword evidence="3" id="KW-0862">Zinc</keyword>
<evidence type="ECO:0000259" key="8">
    <source>
        <dbReference type="PROSITE" id="PS51270"/>
    </source>
</evidence>
<proteinExistence type="predicted"/>
<reference evidence="10" key="1">
    <citation type="submission" date="2025-08" db="UniProtKB">
        <authorList>
            <consortium name="RefSeq"/>
        </authorList>
    </citation>
    <scope>IDENTIFICATION</scope>
    <source>
        <tissue evidence="10">Total insect</tissue>
    </source>
</reference>
<dbReference type="PROSITE" id="PS50089">
    <property type="entry name" value="ZF_RING_2"/>
    <property type="match status" value="1"/>
</dbReference>
<gene>
    <name evidence="10" type="primary">LOC117643088</name>
</gene>
<dbReference type="InterPro" id="IPR013083">
    <property type="entry name" value="Znf_RING/FYVE/PHD"/>
</dbReference>
<dbReference type="GO" id="GO:0016567">
    <property type="term" value="P:protein ubiquitination"/>
    <property type="evidence" value="ECO:0007669"/>
    <property type="project" value="TreeGrafter"/>
</dbReference>
<dbReference type="InterPro" id="IPR037275">
    <property type="entry name" value="Znf_CTCHY_sf"/>
</dbReference>
<dbReference type="InterPro" id="IPR039512">
    <property type="entry name" value="RCHY1_zinc-ribbon"/>
</dbReference>
<feature type="domain" description="CTCHY-type" evidence="8">
    <location>
        <begin position="84"/>
        <end position="147"/>
    </location>
</feature>
<dbReference type="Pfam" id="PF05495">
    <property type="entry name" value="zf-CHY"/>
    <property type="match status" value="1"/>
</dbReference>
<evidence type="ECO:0000259" key="7">
    <source>
        <dbReference type="PROSITE" id="PS51266"/>
    </source>
</evidence>
<evidence type="ECO:0000313" key="9">
    <source>
        <dbReference type="Proteomes" id="UP000515158"/>
    </source>
</evidence>
<dbReference type="SUPFAM" id="SSF161245">
    <property type="entry name" value="Zinc hairpin stack"/>
    <property type="match status" value="1"/>
</dbReference>
<evidence type="ECO:0000256" key="3">
    <source>
        <dbReference type="ARBA" id="ARBA00022833"/>
    </source>
</evidence>
<dbReference type="InterPro" id="IPR017921">
    <property type="entry name" value="Znf_CTCHY"/>
</dbReference>
<keyword evidence="2 4" id="KW-0863">Zinc-finger</keyword>
<dbReference type="SMART" id="SM00184">
    <property type="entry name" value="RING"/>
    <property type="match status" value="1"/>
</dbReference>
<keyword evidence="1" id="KW-0479">Metal-binding</keyword>
<feature type="region of interest" description="Disordered" evidence="5">
    <location>
        <begin position="264"/>
        <end position="283"/>
    </location>
</feature>
<dbReference type="GO" id="GO:0006511">
    <property type="term" value="P:ubiquitin-dependent protein catabolic process"/>
    <property type="evidence" value="ECO:0007669"/>
    <property type="project" value="TreeGrafter"/>
</dbReference>
<dbReference type="FunFam" id="3.30.40.10:FF:000188">
    <property type="entry name" value="RING finger and CHY zinc finger domain-containing protein 1"/>
    <property type="match status" value="1"/>
</dbReference>
<sequence>MEEGSTVSTSTAPAEGGAHVGCCHYQRRSKFVTPCCNKVYTCRFCHDENESHPVNRKDVTELVCTSCNTRQKVQARCEKCNLSFGKYTCLECKLFDDEDKKQYHCDGCGICRIGGRDKFFHCEKCNMCLPIKLLNKHKCVENVSRGNCPVCLEDIHTSRMPCHIPDCGHLLHRNCFEELLTFGHYACPICQTSLLDMSKLWKYFDEEIKNTPMPEEFLNFKAEILCKDCHKESTVTFHVVALKCANCGSYNTCRIKGSPFSMDAARGNSSRDDQLPGPSTSASLSLPRALTLASAASASASSSASTSASSSSVPDAAASSATASSTPVSLSPSLENSAPKNPPPSSSTASSE</sequence>
<dbReference type="GO" id="GO:0061630">
    <property type="term" value="F:ubiquitin protein ligase activity"/>
    <property type="evidence" value="ECO:0007669"/>
    <property type="project" value="TreeGrafter"/>
</dbReference>
<evidence type="ECO:0000259" key="6">
    <source>
        <dbReference type="PROSITE" id="PS50089"/>
    </source>
</evidence>
<organism evidence="10">
    <name type="scientific">Thrips palmi</name>
    <name type="common">Melon thrips</name>
    <dbReference type="NCBI Taxonomy" id="161013"/>
    <lineage>
        <taxon>Eukaryota</taxon>
        <taxon>Metazoa</taxon>
        <taxon>Ecdysozoa</taxon>
        <taxon>Arthropoda</taxon>
        <taxon>Hexapoda</taxon>
        <taxon>Insecta</taxon>
        <taxon>Pterygota</taxon>
        <taxon>Neoptera</taxon>
        <taxon>Paraneoptera</taxon>
        <taxon>Thysanoptera</taxon>
        <taxon>Terebrantia</taxon>
        <taxon>Thripoidea</taxon>
        <taxon>Thripidae</taxon>
        <taxon>Thrips</taxon>
    </lineage>
</organism>
<dbReference type="Proteomes" id="UP000515158">
    <property type="component" value="Unplaced"/>
</dbReference>
<feature type="domain" description="CHY-type" evidence="7">
    <location>
        <begin position="15"/>
        <end position="82"/>
    </location>
</feature>
<dbReference type="PROSITE" id="PS51266">
    <property type="entry name" value="ZF_CHY"/>
    <property type="match status" value="1"/>
</dbReference>
<feature type="region of interest" description="Disordered" evidence="5">
    <location>
        <begin position="301"/>
        <end position="352"/>
    </location>
</feature>